<name>A0A2N6QQG3_9BACT</name>
<gene>
    <name evidence="2" type="ORF">CJ231_06880</name>
</gene>
<accession>A0A2N6QQG3</accession>
<dbReference type="RefSeq" id="WP_102697337.1">
    <property type="nucleotide sequence ID" value="NZ_JAJCJI010000015.1"/>
</dbReference>
<proteinExistence type="predicted"/>
<dbReference type="OrthoDB" id="1081007at2"/>
<protein>
    <recommendedName>
        <fullName evidence="4">Bacteriocin</fullName>
    </recommendedName>
</protein>
<dbReference type="EMBL" id="PNGJ01000005">
    <property type="protein sequence ID" value="PMC24006.1"/>
    <property type="molecule type" value="Genomic_DNA"/>
</dbReference>
<evidence type="ECO:0008006" key="4">
    <source>
        <dbReference type="Google" id="ProtNLM"/>
    </source>
</evidence>
<sequence>MKNLNSSYMKEMNVAEMRTVNGGESKESKHKRWSDACTRQGGGGSIVEGIGHLLIEIFG</sequence>
<evidence type="ECO:0000313" key="3">
    <source>
        <dbReference type="Proteomes" id="UP000235564"/>
    </source>
</evidence>
<dbReference type="Proteomes" id="UP000235564">
    <property type="component" value="Unassembled WGS sequence"/>
</dbReference>
<organism evidence="2 3">
    <name type="scientific">Hoylesella buccalis</name>
    <dbReference type="NCBI Taxonomy" id="28127"/>
    <lineage>
        <taxon>Bacteria</taxon>
        <taxon>Pseudomonadati</taxon>
        <taxon>Bacteroidota</taxon>
        <taxon>Bacteroidia</taxon>
        <taxon>Bacteroidales</taxon>
        <taxon>Prevotellaceae</taxon>
        <taxon>Hoylesella</taxon>
    </lineage>
</organism>
<evidence type="ECO:0000313" key="2">
    <source>
        <dbReference type="EMBL" id="PMC24006.1"/>
    </source>
</evidence>
<feature type="region of interest" description="Disordered" evidence="1">
    <location>
        <begin position="15"/>
        <end position="38"/>
    </location>
</feature>
<reference evidence="2 3" key="1">
    <citation type="submission" date="2017-09" db="EMBL/GenBank/DDBJ databases">
        <title>Bacterial strain isolated from the female urinary microbiota.</title>
        <authorList>
            <person name="Thomas-White K."/>
            <person name="Kumar N."/>
            <person name="Forster S."/>
            <person name="Putonti C."/>
            <person name="Lawley T."/>
            <person name="Wolfe A.J."/>
        </authorList>
    </citation>
    <scope>NUCLEOTIDE SEQUENCE [LARGE SCALE GENOMIC DNA]</scope>
    <source>
        <strain evidence="2 3">UMB0536</strain>
    </source>
</reference>
<comment type="caution">
    <text evidence="2">The sequence shown here is derived from an EMBL/GenBank/DDBJ whole genome shotgun (WGS) entry which is preliminary data.</text>
</comment>
<dbReference type="AlphaFoldDB" id="A0A2N6QQG3"/>
<evidence type="ECO:0000256" key="1">
    <source>
        <dbReference type="SAM" id="MobiDB-lite"/>
    </source>
</evidence>